<evidence type="ECO:0000313" key="1">
    <source>
        <dbReference type="EMBL" id="WAL69415.1"/>
    </source>
</evidence>
<name>A0ABY7BAP4_9PSEU</name>
<evidence type="ECO:0000313" key="2">
    <source>
        <dbReference type="Proteomes" id="UP001163203"/>
    </source>
</evidence>
<accession>A0ABY7BAP4</accession>
<protein>
    <submittedName>
        <fullName evidence="1">Uncharacterized protein</fullName>
    </submittedName>
</protein>
<dbReference type="EMBL" id="CP113836">
    <property type="protein sequence ID" value="WAL69415.1"/>
    <property type="molecule type" value="Genomic_DNA"/>
</dbReference>
<reference evidence="1" key="1">
    <citation type="submission" date="2022-11" db="EMBL/GenBank/DDBJ databases">
        <authorList>
            <person name="Mo P."/>
        </authorList>
    </citation>
    <scope>NUCLEOTIDE SEQUENCE</scope>
    <source>
        <strain evidence="1">HUAS 11-8</strain>
    </source>
</reference>
<organism evidence="1 2">
    <name type="scientific">Amycolatopsis cynarae</name>
    <dbReference type="NCBI Taxonomy" id="2995223"/>
    <lineage>
        <taxon>Bacteria</taxon>
        <taxon>Bacillati</taxon>
        <taxon>Actinomycetota</taxon>
        <taxon>Actinomycetes</taxon>
        <taxon>Pseudonocardiales</taxon>
        <taxon>Pseudonocardiaceae</taxon>
        <taxon>Amycolatopsis</taxon>
    </lineage>
</organism>
<gene>
    <name evidence="1" type="ORF">ORV05_17120</name>
</gene>
<sequence>MPDREQPLAGGDTDRPRTRTLTTVLAGFDEGRAARFRGLVLGELVRSMQAARDPGVVHLFLLPPRPGLTRFTLYETTQPINLEVPVPEAIRLVVEALHEAARDPRQVAGADAGWREADPGAEAFYLGSGARFAHPAPHGSTVARLVDHTALSVTLQGDPPRLALQASAPVIFQERTYPVTPDIPAVQQPPFVLIDTIVRFLR</sequence>
<dbReference type="Proteomes" id="UP001163203">
    <property type="component" value="Chromosome"/>
</dbReference>
<dbReference type="RefSeq" id="WP_268759500.1">
    <property type="nucleotide sequence ID" value="NZ_CP113836.1"/>
</dbReference>
<keyword evidence="2" id="KW-1185">Reference proteome</keyword>
<proteinExistence type="predicted"/>